<evidence type="ECO:0000313" key="10">
    <source>
        <dbReference type="EMBL" id="KKA29980.1"/>
    </source>
</evidence>
<sequence>MRILQTLLLAASAVSAASSAWNFQDGSVKMKPKKGEVKTQSFSSSKPSTLPIDLNPSDSIVVSLTPALDGKPDKPHQAMLMLRDAATGLEAPFGFAVRDSGKSVAKLTYADIPAPLLAADKLEARIILGSFGPAVPFQKTVFEIAPKAIISSKTPFVAPLRYEKKPEIHHIFRPDAQSPPKAISLVFALAVVAALPALAISWLVMGANLAHLKKALASAAVPHAVFFGSIVAMEAIFFMYYTAWNLFQVLPLMAIVGTTAALSGSRALGEVQARRLAGER</sequence>
<dbReference type="Proteomes" id="UP000033483">
    <property type="component" value="Unassembled WGS sequence"/>
</dbReference>
<evidence type="ECO:0000256" key="3">
    <source>
        <dbReference type="ARBA" id="ARBA00022729"/>
    </source>
</evidence>
<feature type="signal peptide" evidence="8">
    <location>
        <begin position="1"/>
        <end position="19"/>
    </location>
</feature>
<accession>A0A0F4ZID9</accession>
<evidence type="ECO:0000256" key="2">
    <source>
        <dbReference type="ARBA" id="ARBA00022692"/>
    </source>
</evidence>
<organism evidence="10 11">
    <name type="scientific">Thielaviopsis punctulata</name>
    <dbReference type="NCBI Taxonomy" id="72032"/>
    <lineage>
        <taxon>Eukaryota</taxon>
        <taxon>Fungi</taxon>
        <taxon>Dikarya</taxon>
        <taxon>Ascomycota</taxon>
        <taxon>Pezizomycotina</taxon>
        <taxon>Sordariomycetes</taxon>
        <taxon>Hypocreomycetidae</taxon>
        <taxon>Microascales</taxon>
        <taxon>Ceratocystidaceae</taxon>
        <taxon>Thielaviopsis</taxon>
    </lineage>
</organism>
<keyword evidence="2 7" id="KW-0812">Transmembrane</keyword>
<dbReference type="PANTHER" id="PTHR12640:SF0">
    <property type="entry name" value="DOLICHYL-DIPHOSPHOOLIGOSACCHARIDE--PROTEIN GLYCOSYLTRANSFERASE SUBUNIT 2"/>
    <property type="match status" value="1"/>
</dbReference>
<dbReference type="GO" id="GO:0008250">
    <property type="term" value="C:oligosaccharyltransferase complex"/>
    <property type="evidence" value="ECO:0007669"/>
    <property type="project" value="InterPro"/>
</dbReference>
<evidence type="ECO:0000313" key="11">
    <source>
        <dbReference type="Proteomes" id="UP000033483"/>
    </source>
</evidence>
<evidence type="ECO:0000256" key="7">
    <source>
        <dbReference type="SAM" id="Phobius"/>
    </source>
</evidence>
<dbReference type="AlphaFoldDB" id="A0A0F4ZID9"/>
<comment type="caution">
    <text evidence="10">The sequence shown here is derived from an EMBL/GenBank/DDBJ whole genome shotgun (WGS) entry which is preliminary data.</text>
</comment>
<dbReference type="EMBL" id="LAEV01000595">
    <property type="protein sequence ID" value="KKA29980.1"/>
    <property type="molecule type" value="Genomic_DNA"/>
</dbReference>
<proteinExistence type="predicted"/>
<reference evidence="10 11" key="1">
    <citation type="submission" date="2015-03" db="EMBL/GenBank/DDBJ databases">
        <authorList>
            <person name="Radwan O."/>
            <person name="Al-Naeli F.A."/>
            <person name="Rendon G.A."/>
            <person name="Fields C."/>
        </authorList>
    </citation>
    <scope>NUCLEOTIDE SEQUENCE [LARGE SCALE GENOMIC DNA]</scope>
    <source>
        <strain evidence="10">CR-DP1</strain>
    </source>
</reference>
<evidence type="ECO:0000259" key="9">
    <source>
        <dbReference type="Pfam" id="PF25147"/>
    </source>
</evidence>
<keyword evidence="11" id="KW-1185">Reference proteome</keyword>
<protein>
    <recommendedName>
        <fullName evidence="9">Ribophorin II C-terminal domain-containing protein</fullName>
    </recommendedName>
</protein>
<dbReference type="GO" id="GO:0006487">
    <property type="term" value="P:protein N-linked glycosylation"/>
    <property type="evidence" value="ECO:0007669"/>
    <property type="project" value="TreeGrafter"/>
</dbReference>
<evidence type="ECO:0000256" key="5">
    <source>
        <dbReference type="ARBA" id="ARBA00022989"/>
    </source>
</evidence>
<evidence type="ECO:0000256" key="4">
    <source>
        <dbReference type="ARBA" id="ARBA00022824"/>
    </source>
</evidence>
<feature type="transmembrane region" description="Helical" evidence="7">
    <location>
        <begin position="182"/>
        <end position="204"/>
    </location>
</feature>
<keyword evidence="3 8" id="KW-0732">Signal</keyword>
<name>A0A0F4ZID9_9PEZI</name>
<evidence type="ECO:0000256" key="1">
    <source>
        <dbReference type="ARBA" id="ARBA00004477"/>
    </source>
</evidence>
<dbReference type="InterPro" id="IPR056790">
    <property type="entry name" value="Ribophorin_II_C"/>
</dbReference>
<evidence type="ECO:0000256" key="8">
    <source>
        <dbReference type="SAM" id="SignalP"/>
    </source>
</evidence>
<dbReference type="UniPathway" id="UPA00378"/>
<gene>
    <name evidence="10" type="ORF">TD95_002985</name>
</gene>
<dbReference type="InterPro" id="IPR008814">
    <property type="entry name" value="Swp1"/>
</dbReference>
<feature type="transmembrane region" description="Helical" evidence="7">
    <location>
        <begin position="246"/>
        <end position="265"/>
    </location>
</feature>
<dbReference type="OrthoDB" id="432292at2759"/>
<evidence type="ECO:0000256" key="6">
    <source>
        <dbReference type="ARBA" id="ARBA00023136"/>
    </source>
</evidence>
<keyword evidence="6 7" id="KW-0472">Membrane</keyword>
<dbReference type="PANTHER" id="PTHR12640">
    <property type="entry name" value="RIBOPHORIN II"/>
    <property type="match status" value="1"/>
</dbReference>
<feature type="domain" description="Ribophorin II C-terminal" evidence="9">
    <location>
        <begin position="172"/>
        <end position="275"/>
    </location>
</feature>
<keyword evidence="5 7" id="KW-1133">Transmembrane helix</keyword>
<dbReference type="Pfam" id="PF25147">
    <property type="entry name" value="Ribophorin_II_C"/>
    <property type="match status" value="1"/>
</dbReference>
<feature type="chain" id="PRO_5044236723" description="Ribophorin II C-terminal domain-containing protein" evidence="8">
    <location>
        <begin position="20"/>
        <end position="280"/>
    </location>
</feature>
<comment type="subcellular location">
    <subcellularLocation>
        <location evidence="1">Endoplasmic reticulum membrane</location>
        <topology evidence="1">Multi-pass membrane protein</topology>
    </subcellularLocation>
</comment>
<feature type="transmembrane region" description="Helical" evidence="7">
    <location>
        <begin position="216"/>
        <end position="240"/>
    </location>
</feature>
<keyword evidence="4" id="KW-0256">Endoplasmic reticulum</keyword>